<dbReference type="InterPro" id="IPR020449">
    <property type="entry name" value="Tscrpt_reg_AraC-type_HTH"/>
</dbReference>
<dbReference type="PRINTS" id="PR00032">
    <property type="entry name" value="HTHARAC"/>
</dbReference>
<keyword evidence="1" id="KW-0805">Transcription regulation</keyword>
<name>A0A9X0U746_9BACT</name>
<dbReference type="AlphaFoldDB" id="A0A9X0U746"/>
<dbReference type="InterPro" id="IPR050204">
    <property type="entry name" value="AraC_XylS_family_regulators"/>
</dbReference>
<accession>A0A9X0U746</accession>
<dbReference type="InterPro" id="IPR018060">
    <property type="entry name" value="HTH_AraC"/>
</dbReference>
<dbReference type="PANTHER" id="PTHR46796:SF6">
    <property type="entry name" value="ARAC SUBFAMILY"/>
    <property type="match status" value="1"/>
</dbReference>
<dbReference type="PROSITE" id="PS01124">
    <property type="entry name" value="HTH_ARAC_FAMILY_2"/>
    <property type="match status" value="1"/>
</dbReference>
<dbReference type="EMBL" id="JACHEB010000018">
    <property type="protein sequence ID" value="MBB5331765.1"/>
    <property type="molecule type" value="Genomic_DNA"/>
</dbReference>
<keyword evidence="6" id="KW-1185">Reference proteome</keyword>
<evidence type="ECO:0000313" key="6">
    <source>
        <dbReference type="Proteomes" id="UP000535182"/>
    </source>
</evidence>
<dbReference type="RefSeq" id="WP_406707273.1">
    <property type="nucleotide sequence ID" value="NZ_JACHEB010000018.1"/>
</dbReference>
<sequence>MIEYIHSNTSGNISLADMARIAELTPHHLATLFTKATGLSPHQYVLRVRIERAKIHLIDDRLSIAEVSKRVGFRTQEHFTKVFRRVVGVTPSKFREELASDASGETSSS</sequence>
<dbReference type="Gene3D" id="1.10.10.60">
    <property type="entry name" value="Homeodomain-like"/>
    <property type="match status" value="2"/>
</dbReference>
<reference evidence="5 6" key="1">
    <citation type="submission" date="2020-08" db="EMBL/GenBank/DDBJ databases">
        <title>Genomic Encyclopedia of Type Strains, Phase IV (KMG-V): Genome sequencing to study the core and pangenomes of soil and plant-associated prokaryotes.</title>
        <authorList>
            <person name="Whitman W."/>
        </authorList>
    </citation>
    <scope>NUCLEOTIDE SEQUENCE [LARGE SCALE GENOMIC DNA]</scope>
    <source>
        <strain evidence="5 6">X5P2</strain>
    </source>
</reference>
<dbReference type="GO" id="GO:0003700">
    <property type="term" value="F:DNA-binding transcription factor activity"/>
    <property type="evidence" value="ECO:0007669"/>
    <property type="project" value="InterPro"/>
</dbReference>
<dbReference type="GO" id="GO:0043565">
    <property type="term" value="F:sequence-specific DNA binding"/>
    <property type="evidence" value="ECO:0007669"/>
    <property type="project" value="InterPro"/>
</dbReference>
<evidence type="ECO:0000256" key="2">
    <source>
        <dbReference type="ARBA" id="ARBA00023125"/>
    </source>
</evidence>
<evidence type="ECO:0000256" key="3">
    <source>
        <dbReference type="ARBA" id="ARBA00023163"/>
    </source>
</evidence>
<dbReference type="SMART" id="SM00342">
    <property type="entry name" value="HTH_ARAC"/>
    <property type="match status" value="1"/>
</dbReference>
<organism evidence="5 6">
    <name type="scientific">Tunturiibacter gelidiferens</name>
    <dbReference type="NCBI Taxonomy" id="3069689"/>
    <lineage>
        <taxon>Bacteria</taxon>
        <taxon>Pseudomonadati</taxon>
        <taxon>Acidobacteriota</taxon>
        <taxon>Terriglobia</taxon>
        <taxon>Terriglobales</taxon>
        <taxon>Acidobacteriaceae</taxon>
        <taxon>Tunturiibacter</taxon>
    </lineage>
</organism>
<gene>
    <name evidence="5" type="ORF">HDF14_005414</name>
</gene>
<proteinExistence type="predicted"/>
<evidence type="ECO:0000313" key="5">
    <source>
        <dbReference type="EMBL" id="MBB5331765.1"/>
    </source>
</evidence>
<feature type="domain" description="HTH araC/xylS-type" evidence="4">
    <location>
        <begin position="1"/>
        <end position="97"/>
    </location>
</feature>
<dbReference type="SUPFAM" id="SSF46689">
    <property type="entry name" value="Homeodomain-like"/>
    <property type="match status" value="2"/>
</dbReference>
<protein>
    <submittedName>
        <fullName evidence="5">AraC family transcriptional regulator</fullName>
    </submittedName>
</protein>
<keyword evidence="3" id="KW-0804">Transcription</keyword>
<evidence type="ECO:0000259" key="4">
    <source>
        <dbReference type="PROSITE" id="PS01124"/>
    </source>
</evidence>
<keyword evidence="2" id="KW-0238">DNA-binding</keyword>
<dbReference type="InterPro" id="IPR009057">
    <property type="entry name" value="Homeodomain-like_sf"/>
</dbReference>
<dbReference type="Pfam" id="PF12833">
    <property type="entry name" value="HTH_18"/>
    <property type="match status" value="1"/>
</dbReference>
<dbReference type="PANTHER" id="PTHR46796">
    <property type="entry name" value="HTH-TYPE TRANSCRIPTIONAL ACTIVATOR RHAS-RELATED"/>
    <property type="match status" value="1"/>
</dbReference>
<dbReference type="Proteomes" id="UP000535182">
    <property type="component" value="Unassembled WGS sequence"/>
</dbReference>
<evidence type="ECO:0000256" key="1">
    <source>
        <dbReference type="ARBA" id="ARBA00023015"/>
    </source>
</evidence>
<comment type="caution">
    <text evidence="5">The sequence shown here is derived from an EMBL/GenBank/DDBJ whole genome shotgun (WGS) entry which is preliminary data.</text>
</comment>